<feature type="coiled-coil region" evidence="1">
    <location>
        <begin position="34"/>
        <end position="82"/>
    </location>
</feature>
<evidence type="ECO:0000256" key="1">
    <source>
        <dbReference type="SAM" id="Coils"/>
    </source>
</evidence>
<dbReference type="InterPro" id="IPR050111">
    <property type="entry name" value="C-type_lectin/snaclec_domain"/>
</dbReference>
<keyword evidence="2" id="KW-0732">Signal</keyword>
<protein>
    <submittedName>
        <fullName evidence="5">C-type lectin domain-containing protein</fullName>
    </submittedName>
</protein>
<dbReference type="Gene3D" id="3.10.100.10">
    <property type="entry name" value="Mannose-Binding Protein A, subunit A"/>
    <property type="match status" value="1"/>
</dbReference>
<reference evidence="5" key="1">
    <citation type="submission" date="2024-02" db="UniProtKB">
        <authorList>
            <consortium name="WormBaseParasite"/>
        </authorList>
    </citation>
    <scope>IDENTIFICATION</scope>
</reference>
<dbReference type="PROSITE" id="PS50041">
    <property type="entry name" value="C_TYPE_LECTIN_2"/>
    <property type="match status" value="1"/>
</dbReference>
<keyword evidence="1" id="KW-0175">Coiled coil</keyword>
<evidence type="ECO:0000259" key="3">
    <source>
        <dbReference type="PROSITE" id="PS50041"/>
    </source>
</evidence>
<proteinExistence type="predicted"/>
<dbReference type="SUPFAM" id="SSF56436">
    <property type="entry name" value="C-type lectin-like"/>
    <property type="match status" value="1"/>
</dbReference>
<dbReference type="Pfam" id="PF00059">
    <property type="entry name" value="Lectin_C"/>
    <property type="match status" value="1"/>
</dbReference>
<dbReference type="InterPro" id="IPR016187">
    <property type="entry name" value="CTDL_fold"/>
</dbReference>
<dbReference type="PANTHER" id="PTHR22803">
    <property type="entry name" value="MANNOSE, PHOSPHOLIPASE, LECTIN RECEPTOR RELATED"/>
    <property type="match status" value="1"/>
</dbReference>
<dbReference type="InterPro" id="IPR016186">
    <property type="entry name" value="C-type_lectin-like/link_sf"/>
</dbReference>
<dbReference type="WBParaSite" id="MBELARI_LOCUS14989">
    <property type="protein sequence ID" value="MBELARI_LOCUS14989"/>
    <property type="gene ID" value="MBELARI_LOCUS14989"/>
</dbReference>
<feature type="chain" id="PRO_5041927189" evidence="2">
    <location>
        <begin position="19"/>
        <end position="235"/>
    </location>
</feature>
<feature type="signal peptide" evidence="2">
    <location>
        <begin position="1"/>
        <end position="18"/>
    </location>
</feature>
<evidence type="ECO:0000256" key="2">
    <source>
        <dbReference type="SAM" id="SignalP"/>
    </source>
</evidence>
<evidence type="ECO:0000313" key="4">
    <source>
        <dbReference type="Proteomes" id="UP000887575"/>
    </source>
</evidence>
<dbReference type="SMART" id="SM00034">
    <property type="entry name" value="CLECT"/>
    <property type="match status" value="1"/>
</dbReference>
<keyword evidence="4" id="KW-1185">Reference proteome</keyword>
<organism evidence="4 5">
    <name type="scientific">Mesorhabditis belari</name>
    <dbReference type="NCBI Taxonomy" id="2138241"/>
    <lineage>
        <taxon>Eukaryota</taxon>
        <taxon>Metazoa</taxon>
        <taxon>Ecdysozoa</taxon>
        <taxon>Nematoda</taxon>
        <taxon>Chromadorea</taxon>
        <taxon>Rhabditida</taxon>
        <taxon>Rhabditina</taxon>
        <taxon>Rhabditomorpha</taxon>
        <taxon>Rhabditoidea</taxon>
        <taxon>Rhabditidae</taxon>
        <taxon>Mesorhabditinae</taxon>
        <taxon>Mesorhabditis</taxon>
    </lineage>
</organism>
<accession>A0AAF3ELW5</accession>
<feature type="domain" description="C-type lectin" evidence="3">
    <location>
        <begin position="94"/>
        <end position="230"/>
    </location>
</feature>
<sequence>MNFMFIGTFSVLIFYAFAIDNDQECKEDLIILQKKVLESERDISNSKIEALESEKKTLEERVKELENEKATSLKEIEERKKKEPCEVGWVYFNASKSCYYLQNMTDENGIPMRWTWAGAESECRKKDCHLASIHSREEERFLGKLVEHEPDKDNLQCNNIPDHFAWIGLHTNNGLRQWSDGTADDYYSQQSGPSRYFGICAIPPITETTLLTIGVGSRNGEHEVGRFICKKSTAT</sequence>
<dbReference type="Proteomes" id="UP000887575">
    <property type="component" value="Unassembled WGS sequence"/>
</dbReference>
<evidence type="ECO:0000313" key="5">
    <source>
        <dbReference type="WBParaSite" id="MBELARI_LOCUS14989"/>
    </source>
</evidence>
<dbReference type="InterPro" id="IPR001304">
    <property type="entry name" value="C-type_lectin-like"/>
</dbReference>
<dbReference type="AlphaFoldDB" id="A0AAF3ELW5"/>
<name>A0AAF3ELW5_9BILA</name>